<reference evidence="1 2" key="1">
    <citation type="submission" date="2015-09" db="EMBL/GenBank/DDBJ databases">
        <title>Atta colombica WGS genome.</title>
        <authorList>
            <person name="Nygaard S."/>
            <person name="Hu H."/>
            <person name="Boomsma J."/>
            <person name="Zhang G."/>
        </authorList>
    </citation>
    <scope>NUCLEOTIDE SEQUENCE [LARGE SCALE GENOMIC DNA]</scope>
    <source>
        <strain evidence="1">Treedump-2</strain>
        <tissue evidence="1">Whole body</tissue>
    </source>
</reference>
<evidence type="ECO:0000313" key="2">
    <source>
        <dbReference type="Proteomes" id="UP000078540"/>
    </source>
</evidence>
<organism evidence="1 2">
    <name type="scientific">Atta colombica</name>
    <dbReference type="NCBI Taxonomy" id="520822"/>
    <lineage>
        <taxon>Eukaryota</taxon>
        <taxon>Metazoa</taxon>
        <taxon>Ecdysozoa</taxon>
        <taxon>Arthropoda</taxon>
        <taxon>Hexapoda</taxon>
        <taxon>Insecta</taxon>
        <taxon>Pterygota</taxon>
        <taxon>Neoptera</taxon>
        <taxon>Endopterygota</taxon>
        <taxon>Hymenoptera</taxon>
        <taxon>Apocrita</taxon>
        <taxon>Aculeata</taxon>
        <taxon>Formicoidea</taxon>
        <taxon>Formicidae</taxon>
        <taxon>Myrmicinae</taxon>
        <taxon>Atta</taxon>
    </lineage>
</organism>
<gene>
    <name evidence="1" type="ORF">ALC53_01300</name>
</gene>
<dbReference type="EMBL" id="KQ976403">
    <property type="protein sequence ID" value="KYM92237.1"/>
    <property type="molecule type" value="Genomic_DNA"/>
</dbReference>
<name>A0A195BUI5_9HYME</name>
<dbReference type="AlphaFoldDB" id="A0A195BUI5"/>
<protein>
    <submittedName>
        <fullName evidence="1">Uncharacterized protein</fullName>
    </submittedName>
</protein>
<accession>A0A195BUI5</accession>
<evidence type="ECO:0000313" key="1">
    <source>
        <dbReference type="EMBL" id="KYM92237.1"/>
    </source>
</evidence>
<proteinExistence type="predicted"/>
<keyword evidence="2" id="KW-1185">Reference proteome</keyword>
<dbReference type="Proteomes" id="UP000078540">
    <property type="component" value="Unassembled WGS sequence"/>
</dbReference>
<sequence length="159" mass="17710">MPTLDEELAMKDLSIGCSVQQSAGGTAHEWTTRVSKILENHGKTDGYAVSASSLDSQLRPLTSNHPPFGPYLSPIQTAAVSPEMHRAEAAFDAFGRYRSWTMSSRWSKLRNVMYVQCAVRIRAVWNRREIFRNLSTGKSGRTQSCGSVWTVSTSMCKFT</sequence>